<accession>A0A225ADK9</accession>
<reference evidence="2 3" key="1">
    <citation type="submission" date="2015-06" db="EMBL/GenBank/DDBJ databases">
        <title>Talaromyces atroroseus IBT 11181 draft genome.</title>
        <authorList>
            <person name="Rasmussen K.B."/>
            <person name="Rasmussen S."/>
            <person name="Petersen B."/>
            <person name="Sicheritz-Ponten T."/>
            <person name="Mortensen U.H."/>
            <person name="Thrane U."/>
        </authorList>
    </citation>
    <scope>NUCLEOTIDE SEQUENCE [LARGE SCALE GENOMIC DNA]</scope>
    <source>
        <strain evidence="2 3">IBT 11181</strain>
    </source>
</reference>
<evidence type="ECO:0000256" key="1">
    <source>
        <dbReference type="SAM" id="SignalP"/>
    </source>
</evidence>
<keyword evidence="3" id="KW-1185">Reference proteome</keyword>
<comment type="caution">
    <text evidence="2">The sequence shown here is derived from an EMBL/GenBank/DDBJ whole genome shotgun (WGS) entry which is preliminary data.</text>
</comment>
<keyword evidence="1" id="KW-0732">Signal</keyword>
<proteinExistence type="predicted"/>
<feature type="signal peptide" evidence="1">
    <location>
        <begin position="1"/>
        <end position="20"/>
    </location>
</feature>
<dbReference type="RefSeq" id="XP_020119383.1">
    <property type="nucleotide sequence ID" value="XM_020268271.1"/>
</dbReference>
<dbReference type="OrthoDB" id="4494422at2759"/>
<dbReference type="EMBL" id="LFMY01000008">
    <property type="protein sequence ID" value="OKL59262.1"/>
    <property type="molecule type" value="Genomic_DNA"/>
</dbReference>
<dbReference type="Proteomes" id="UP000214365">
    <property type="component" value="Unassembled WGS sequence"/>
</dbReference>
<gene>
    <name evidence="2" type="ORF">UA08_05946</name>
</gene>
<evidence type="ECO:0000313" key="3">
    <source>
        <dbReference type="Proteomes" id="UP000214365"/>
    </source>
</evidence>
<dbReference type="GeneID" id="31005702"/>
<protein>
    <recommendedName>
        <fullName evidence="4">Secreted protein</fullName>
    </recommendedName>
</protein>
<organism evidence="2 3">
    <name type="scientific">Talaromyces atroroseus</name>
    <dbReference type="NCBI Taxonomy" id="1441469"/>
    <lineage>
        <taxon>Eukaryota</taxon>
        <taxon>Fungi</taxon>
        <taxon>Dikarya</taxon>
        <taxon>Ascomycota</taxon>
        <taxon>Pezizomycotina</taxon>
        <taxon>Eurotiomycetes</taxon>
        <taxon>Eurotiomycetidae</taxon>
        <taxon>Eurotiales</taxon>
        <taxon>Trichocomaceae</taxon>
        <taxon>Talaromyces</taxon>
        <taxon>Talaromyces sect. Trachyspermi</taxon>
    </lineage>
</organism>
<dbReference type="AlphaFoldDB" id="A0A225ADK9"/>
<evidence type="ECO:0000313" key="2">
    <source>
        <dbReference type="EMBL" id="OKL59262.1"/>
    </source>
</evidence>
<sequence>MYRNILVALIANAGLITACTFVISNSQSTVNFGGSNSVSCLFQAFTSDSPDLYNDRADAFAEVDCSGGCGTLTLNGESWEGCINGINDLDLTGTATAVGPSTTATLYPGASSSSHVDDNPLASDRYQWYYLENVSC</sequence>
<feature type="chain" id="PRO_5012352718" description="Secreted protein" evidence="1">
    <location>
        <begin position="21"/>
        <end position="136"/>
    </location>
</feature>
<evidence type="ECO:0008006" key="4">
    <source>
        <dbReference type="Google" id="ProtNLM"/>
    </source>
</evidence>
<name>A0A225ADK9_TALAT</name>